<dbReference type="OrthoDB" id="5313204at2759"/>
<dbReference type="EMBL" id="MU001497">
    <property type="protein sequence ID" value="KAF2447107.1"/>
    <property type="molecule type" value="Genomic_DNA"/>
</dbReference>
<evidence type="ECO:0000256" key="1">
    <source>
        <dbReference type="SAM" id="MobiDB-lite"/>
    </source>
</evidence>
<accession>A0A9P4PN82</accession>
<gene>
    <name evidence="2" type="ORF">P171DRAFT_430042</name>
</gene>
<proteinExistence type="predicted"/>
<evidence type="ECO:0000313" key="2">
    <source>
        <dbReference type="EMBL" id="KAF2447107.1"/>
    </source>
</evidence>
<name>A0A9P4PN82_9PLEO</name>
<feature type="compositionally biased region" description="Basic and acidic residues" evidence="1">
    <location>
        <begin position="1"/>
        <end position="11"/>
    </location>
</feature>
<keyword evidence="3" id="KW-1185">Reference proteome</keyword>
<dbReference type="AlphaFoldDB" id="A0A9P4PN82"/>
<sequence>MSSTIDKLKDKLHIRRKSQSEDAGYTPGSHASDVQRESFDEELAALPLEEREAYLKEFEEADKVGEHKKGGLIDRLIAKGNKRTEEQLAQEQQEREKALAAKGSVVH</sequence>
<feature type="compositionally biased region" description="Basic and acidic residues" evidence="1">
    <location>
        <begin position="84"/>
        <end position="99"/>
    </location>
</feature>
<feature type="region of interest" description="Disordered" evidence="1">
    <location>
        <begin position="84"/>
        <end position="107"/>
    </location>
</feature>
<comment type="caution">
    <text evidence="2">The sequence shown here is derived from an EMBL/GenBank/DDBJ whole genome shotgun (WGS) entry which is preliminary data.</text>
</comment>
<evidence type="ECO:0000313" key="3">
    <source>
        <dbReference type="Proteomes" id="UP000799764"/>
    </source>
</evidence>
<reference evidence="2" key="1">
    <citation type="journal article" date="2020" name="Stud. Mycol.">
        <title>101 Dothideomycetes genomes: a test case for predicting lifestyles and emergence of pathogens.</title>
        <authorList>
            <person name="Haridas S."/>
            <person name="Albert R."/>
            <person name="Binder M."/>
            <person name="Bloem J."/>
            <person name="Labutti K."/>
            <person name="Salamov A."/>
            <person name="Andreopoulos B."/>
            <person name="Baker S."/>
            <person name="Barry K."/>
            <person name="Bills G."/>
            <person name="Bluhm B."/>
            <person name="Cannon C."/>
            <person name="Castanera R."/>
            <person name="Culley D."/>
            <person name="Daum C."/>
            <person name="Ezra D."/>
            <person name="Gonzalez J."/>
            <person name="Henrissat B."/>
            <person name="Kuo A."/>
            <person name="Liang C."/>
            <person name="Lipzen A."/>
            <person name="Lutzoni F."/>
            <person name="Magnuson J."/>
            <person name="Mondo S."/>
            <person name="Nolan M."/>
            <person name="Ohm R."/>
            <person name="Pangilinan J."/>
            <person name="Park H.-J."/>
            <person name="Ramirez L."/>
            <person name="Alfaro M."/>
            <person name="Sun H."/>
            <person name="Tritt A."/>
            <person name="Yoshinaga Y."/>
            <person name="Zwiers L.-H."/>
            <person name="Turgeon B."/>
            <person name="Goodwin S."/>
            <person name="Spatafora J."/>
            <person name="Crous P."/>
            <person name="Grigoriev I."/>
        </authorList>
    </citation>
    <scope>NUCLEOTIDE SEQUENCE</scope>
    <source>
        <strain evidence="2">CBS 690.94</strain>
    </source>
</reference>
<feature type="region of interest" description="Disordered" evidence="1">
    <location>
        <begin position="1"/>
        <end position="36"/>
    </location>
</feature>
<organism evidence="2 3">
    <name type="scientific">Karstenula rhodostoma CBS 690.94</name>
    <dbReference type="NCBI Taxonomy" id="1392251"/>
    <lineage>
        <taxon>Eukaryota</taxon>
        <taxon>Fungi</taxon>
        <taxon>Dikarya</taxon>
        <taxon>Ascomycota</taxon>
        <taxon>Pezizomycotina</taxon>
        <taxon>Dothideomycetes</taxon>
        <taxon>Pleosporomycetidae</taxon>
        <taxon>Pleosporales</taxon>
        <taxon>Massarineae</taxon>
        <taxon>Didymosphaeriaceae</taxon>
        <taxon>Karstenula</taxon>
    </lineage>
</organism>
<dbReference type="Proteomes" id="UP000799764">
    <property type="component" value="Unassembled WGS sequence"/>
</dbReference>
<protein>
    <submittedName>
        <fullName evidence="2">Uncharacterized protein</fullName>
    </submittedName>
</protein>